<protein>
    <submittedName>
        <fullName evidence="1">Uncharacterized protein</fullName>
    </submittedName>
</protein>
<dbReference type="RefSeq" id="WP_067404303.1">
    <property type="nucleotide sequence ID" value="NZ_LZEY01000038.1"/>
</dbReference>
<evidence type="ECO:0000313" key="2">
    <source>
        <dbReference type="Proteomes" id="UP000092377"/>
    </source>
</evidence>
<comment type="caution">
    <text evidence="1">The sequence shown here is derived from an EMBL/GenBank/DDBJ whole genome shotgun (WGS) entry which is preliminary data.</text>
</comment>
<sequence>MTDKELPLIYSKDGSHDIASLRDMFAAKAMQGILVNAERNEFSFCKVDEIASKSYELADAMLRAREK</sequence>
<dbReference type="EMBL" id="LZEY01000038">
    <property type="protein sequence ID" value="OBU05282.1"/>
    <property type="molecule type" value="Genomic_DNA"/>
</dbReference>
<organism evidence="1 2">
    <name type="scientific">Morganella psychrotolerans</name>
    <dbReference type="NCBI Taxonomy" id="368603"/>
    <lineage>
        <taxon>Bacteria</taxon>
        <taxon>Pseudomonadati</taxon>
        <taxon>Pseudomonadota</taxon>
        <taxon>Gammaproteobacteria</taxon>
        <taxon>Enterobacterales</taxon>
        <taxon>Morganellaceae</taxon>
        <taxon>Morganella</taxon>
    </lineage>
</organism>
<accession>A0A1B8H882</accession>
<name>A0A1B8H882_9GAMM</name>
<reference evidence="2" key="1">
    <citation type="submission" date="2016-06" db="EMBL/GenBank/DDBJ databases">
        <authorList>
            <person name="Butler K."/>
        </authorList>
    </citation>
    <scope>NUCLEOTIDE SEQUENCE [LARGE SCALE GENOMIC DNA]</scope>
    <source>
        <strain evidence="2">GCSL-Mp20</strain>
    </source>
</reference>
<dbReference type="Proteomes" id="UP000092377">
    <property type="component" value="Unassembled WGS sequence"/>
</dbReference>
<evidence type="ECO:0000313" key="1">
    <source>
        <dbReference type="EMBL" id="OBU05282.1"/>
    </source>
</evidence>
<proteinExistence type="predicted"/>
<keyword evidence="2" id="KW-1185">Reference proteome</keyword>
<dbReference type="AlphaFoldDB" id="A0A1B8H882"/>
<dbReference type="OrthoDB" id="7031433at2"/>
<gene>
    <name evidence="1" type="ORF">AYY18_20145</name>
</gene>